<evidence type="ECO:0000313" key="2">
    <source>
        <dbReference type="EMBL" id="SDL33790.1"/>
    </source>
</evidence>
<feature type="transmembrane region" description="Helical" evidence="1">
    <location>
        <begin position="44"/>
        <end position="63"/>
    </location>
</feature>
<organism evidence="2 3">
    <name type="scientific">Kriegella aquimaris</name>
    <dbReference type="NCBI Taxonomy" id="192904"/>
    <lineage>
        <taxon>Bacteria</taxon>
        <taxon>Pseudomonadati</taxon>
        <taxon>Bacteroidota</taxon>
        <taxon>Flavobacteriia</taxon>
        <taxon>Flavobacteriales</taxon>
        <taxon>Flavobacteriaceae</taxon>
        <taxon>Kriegella</taxon>
    </lineage>
</organism>
<feature type="transmembrane region" description="Helical" evidence="1">
    <location>
        <begin position="12"/>
        <end position="32"/>
    </location>
</feature>
<keyword evidence="1" id="KW-0812">Transmembrane</keyword>
<dbReference type="STRING" id="192904.SAMN04488514_101450"/>
<dbReference type="RefSeq" id="WP_089884821.1">
    <property type="nucleotide sequence ID" value="NZ_FNGV01000001.1"/>
</dbReference>
<sequence length="96" mass="11061">MDFLFQIPKSIFETFGVIFGFCGCLVIAIQVYKEYKSNMPSSLSMGFLVGWIFIYFFWGLYGLRFGTLALWLSNGIAVIIQTTLLVIVMRKRKNKL</sequence>
<feature type="transmembrane region" description="Helical" evidence="1">
    <location>
        <begin position="69"/>
        <end position="89"/>
    </location>
</feature>
<evidence type="ECO:0008006" key="4">
    <source>
        <dbReference type="Google" id="ProtNLM"/>
    </source>
</evidence>
<proteinExistence type="predicted"/>
<evidence type="ECO:0000256" key="1">
    <source>
        <dbReference type="SAM" id="Phobius"/>
    </source>
</evidence>
<keyword evidence="1" id="KW-0472">Membrane</keyword>
<evidence type="ECO:0000313" key="3">
    <source>
        <dbReference type="Proteomes" id="UP000199440"/>
    </source>
</evidence>
<name>A0A1G9J8B8_9FLAO</name>
<keyword evidence="1" id="KW-1133">Transmembrane helix</keyword>
<dbReference type="AlphaFoldDB" id="A0A1G9J8B8"/>
<accession>A0A1G9J8B8</accession>
<dbReference type="Proteomes" id="UP000199440">
    <property type="component" value="Unassembled WGS sequence"/>
</dbReference>
<dbReference type="OrthoDB" id="1163347at2"/>
<gene>
    <name evidence="2" type="ORF">SAMN04488514_101450</name>
</gene>
<protein>
    <recommendedName>
        <fullName evidence="4">MtN3 and saliva related transmembrane protein</fullName>
    </recommendedName>
</protein>
<dbReference type="EMBL" id="FNGV01000001">
    <property type="protein sequence ID" value="SDL33790.1"/>
    <property type="molecule type" value="Genomic_DNA"/>
</dbReference>
<dbReference type="Gene3D" id="1.20.1280.290">
    <property type="match status" value="1"/>
</dbReference>
<reference evidence="2 3" key="1">
    <citation type="submission" date="2016-10" db="EMBL/GenBank/DDBJ databases">
        <authorList>
            <person name="de Groot N.N."/>
        </authorList>
    </citation>
    <scope>NUCLEOTIDE SEQUENCE [LARGE SCALE GENOMIC DNA]</scope>
    <source>
        <strain evidence="2 3">DSM 19886</strain>
    </source>
</reference>
<keyword evidence="3" id="KW-1185">Reference proteome</keyword>